<feature type="domain" description="RNA polymerase sigma-70 region 2" evidence="5">
    <location>
        <begin position="21"/>
        <end position="87"/>
    </location>
</feature>
<gene>
    <name evidence="7" type="ORF">CCY01nite_40440</name>
</gene>
<dbReference type="RefSeq" id="WP_146865707.1">
    <property type="nucleotide sequence ID" value="NZ_BKAU01000005.1"/>
</dbReference>
<dbReference type="InterPro" id="IPR007627">
    <property type="entry name" value="RNA_pol_sigma70_r2"/>
</dbReference>
<dbReference type="NCBIfam" id="TIGR02937">
    <property type="entry name" value="sigma70-ECF"/>
    <property type="match status" value="1"/>
</dbReference>
<dbReference type="EMBL" id="BKAU01000005">
    <property type="protein sequence ID" value="GEP97784.1"/>
    <property type="molecule type" value="Genomic_DNA"/>
</dbReference>
<evidence type="ECO:0000313" key="8">
    <source>
        <dbReference type="Proteomes" id="UP000321436"/>
    </source>
</evidence>
<evidence type="ECO:0000256" key="1">
    <source>
        <dbReference type="ARBA" id="ARBA00010641"/>
    </source>
</evidence>
<evidence type="ECO:0000256" key="2">
    <source>
        <dbReference type="ARBA" id="ARBA00023015"/>
    </source>
</evidence>
<dbReference type="OrthoDB" id="661434at2"/>
<dbReference type="SUPFAM" id="SSF88659">
    <property type="entry name" value="Sigma3 and sigma4 domains of RNA polymerase sigma factors"/>
    <property type="match status" value="1"/>
</dbReference>
<comment type="similarity">
    <text evidence="1">Belongs to the sigma-70 factor family. ECF subfamily.</text>
</comment>
<dbReference type="PANTHER" id="PTHR43133:SF46">
    <property type="entry name" value="RNA POLYMERASE SIGMA-70 FACTOR ECF SUBFAMILY"/>
    <property type="match status" value="1"/>
</dbReference>
<dbReference type="GO" id="GO:0016987">
    <property type="term" value="F:sigma factor activity"/>
    <property type="evidence" value="ECO:0007669"/>
    <property type="project" value="UniProtKB-KW"/>
</dbReference>
<dbReference type="InterPro" id="IPR013324">
    <property type="entry name" value="RNA_pol_sigma_r3/r4-like"/>
</dbReference>
<accession>A0A512RQ22</accession>
<dbReference type="GO" id="GO:0003677">
    <property type="term" value="F:DNA binding"/>
    <property type="evidence" value="ECO:0007669"/>
    <property type="project" value="InterPro"/>
</dbReference>
<dbReference type="Pfam" id="PF04542">
    <property type="entry name" value="Sigma70_r2"/>
    <property type="match status" value="1"/>
</dbReference>
<feature type="domain" description="RNA polymerase sigma factor 70 region 4 type 2" evidence="6">
    <location>
        <begin position="118"/>
        <end position="168"/>
    </location>
</feature>
<dbReference type="Proteomes" id="UP000321436">
    <property type="component" value="Unassembled WGS sequence"/>
</dbReference>
<keyword evidence="2" id="KW-0805">Transcription regulation</keyword>
<dbReference type="InterPro" id="IPR013249">
    <property type="entry name" value="RNA_pol_sigma70_r4_t2"/>
</dbReference>
<protein>
    <submittedName>
        <fullName evidence="7">RNA polymerase subunit sigma-24</fullName>
    </submittedName>
</protein>
<evidence type="ECO:0000313" key="7">
    <source>
        <dbReference type="EMBL" id="GEP97784.1"/>
    </source>
</evidence>
<sequence length="185" mass="21832">MDDTLIVQELHSHNREAYTMMYQRYYKVLLAHADYLLKDHAEAEEAVQEIFFKLLLVKDWNHVQHLRSYLYKVVRNYCIAKITQAKRLEAKKDGLRVVLQHDTWEDPDASREKHATDQKLQQLLSHLSPQRLRAFYLVYQEGYSYQEAATFLGISKNSIKTHIKLGLKVLRGFGPIILIIFLCLR</sequence>
<evidence type="ECO:0000256" key="4">
    <source>
        <dbReference type="ARBA" id="ARBA00023163"/>
    </source>
</evidence>
<reference evidence="7 8" key="1">
    <citation type="submission" date="2019-07" db="EMBL/GenBank/DDBJ databases">
        <title>Whole genome shotgun sequence of Chitinophaga cymbidii NBRC 109752.</title>
        <authorList>
            <person name="Hosoyama A."/>
            <person name="Uohara A."/>
            <person name="Ohji S."/>
            <person name="Ichikawa N."/>
        </authorList>
    </citation>
    <scope>NUCLEOTIDE SEQUENCE [LARGE SCALE GENOMIC DNA]</scope>
    <source>
        <strain evidence="7 8">NBRC 109752</strain>
    </source>
</reference>
<dbReference type="Gene3D" id="1.10.10.10">
    <property type="entry name" value="Winged helix-like DNA-binding domain superfamily/Winged helix DNA-binding domain"/>
    <property type="match status" value="1"/>
</dbReference>
<dbReference type="InterPro" id="IPR013325">
    <property type="entry name" value="RNA_pol_sigma_r2"/>
</dbReference>
<name>A0A512RQ22_9BACT</name>
<keyword evidence="4" id="KW-0804">Transcription</keyword>
<proteinExistence type="inferred from homology"/>
<comment type="caution">
    <text evidence="7">The sequence shown here is derived from an EMBL/GenBank/DDBJ whole genome shotgun (WGS) entry which is preliminary data.</text>
</comment>
<dbReference type="InterPro" id="IPR039425">
    <property type="entry name" value="RNA_pol_sigma-70-like"/>
</dbReference>
<dbReference type="GO" id="GO:0006352">
    <property type="term" value="P:DNA-templated transcription initiation"/>
    <property type="evidence" value="ECO:0007669"/>
    <property type="project" value="InterPro"/>
</dbReference>
<dbReference type="Pfam" id="PF08281">
    <property type="entry name" value="Sigma70_r4_2"/>
    <property type="match status" value="1"/>
</dbReference>
<dbReference type="InterPro" id="IPR036388">
    <property type="entry name" value="WH-like_DNA-bd_sf"/>
</dbReference>
<keyword evidence="3" id="KW-0731">Sigma factor</keyword>
<dbReference type="AlphaFoldDB" id="A0A512RQ22"/>
<evidence type="ECO:0000259" key="6">
    <source>
        <dbReference type="Pfam" id="PF08281"/>
    </source>
</evidence>
<keyword evidence="8" id="KW-1185">Reference proteome</keyword>
<dbReference type="Gene3D" id="1.10.1740.10">
    <property type="match status" value="1"/>
</dbReference>
<evidence type="ECO:0000259" key="5">
    <source>
        <dbReference type="Pfam" id="PF04542"/>
    </source>
</evidence>
<organism evidence="7 8">
    <name type="scientific">Chitinophaga cymbidii</name>
    <dbReference type="NCBI Taxonomy" id="1096750"/>
    <lineage>
        <taxon>Bacteria</taxon>
        <taxon>Pseudomonadati</taxon>
        <taxon>Bacteroidota</taxon>
        <taxon>Chitinophagia</taxon>
        <taxon>Chitinophagales</taxon>
        <taxon>Chitinophagaceae</taxon>
        <taxon>Chitinophaga</taxon>
    </lineage>
</organism>
<dbReference type="InterPro" id="IPR014284">
    <property type="entry name" value="RNA_pol_sigma-70_dom"/>
</dbReference>
<dbReference type="PANTHER" id="PTHR43133">
    <property type="entry name" value="RNA POLYMERASE ECF-TYPE SIGMA FACTO"/>
    <property type="match status" value="1"/>
</dbReference>
<dbReference type="SUPFAM" id="SSF88946">
    <property type="entry name" value="Sigma2 domain of RNA polymerase sigma factors"/>
    <property type="match status" value="1"/>
</dbReference>
<evidence type="ECO:0000256" key="3">
    <source>
        <dbReference type="ARBA" id="ARBA00023082"/>
    </source>
</evidence>